<feature type="transmembrane region" description="Helical" evidence="8">
    <location>
        <begin position="125"/>
        <end position="145"/>
    </location>
</feature>
<keyword evidence="4" id="KW-0808">Transferase</keyword>
<proteinExistence type="predicted"/>
<evidence type="ECO:0000256" key="1">
    <source>
        <dbReference type="ARBA" id="ARBA00004651"/>
    </source>
</evidence>
<gene>
    <name evidence="9" type="ORF">CO179_04980</name>
</gene>
<evidence type="ECO:0000313" key="9">
    <source>
        <dbReference type="EMBL" id="PJA39550.1"/>
    </source>
</evidence>
<feature type="transmembrane region" description="Helical" evidence="8">
    <location>
        <begin position="157"/>
        <end position="176"/>
    </location>
</feature>
<keyword evidence="6 8" id="KW-1133">Transmembrane helix</keyword>
<dbReference type="PANTHER" id="PTHR33908:SF11">
    <property type="entry name" value="MEMBRANE PROTEIN"/>
    <property type="match status" value="1"/>
</dbReference>
<evidence type="ECO:0000256" key="4">
    <source>
        <dbReference type="ARBA" id="ARBA00022679"/>
    </source>
</evidence>
<keyword evidence="5 8" id="KW-0812">Transmembrane</keyword>
<dbReference type="InterPro" id="IPR050297">
    <property type="entry name" value="LipidA_mod_glycosyltrf_83"/>
</dbReference>
<dbReference type="PANTHER" id="PTHR33908">
    <property type="entry name" value="MANNOSYLTRANSFERASE YKCB-RELATED"/>
    <property type="match status" value="1"/>
</dbReference>
<feature type="transmembrane region" description="Helical" evidence="8">
    <location>
        <begin position="35"/>
        <end position="54"/>
    </location>
</feature>
<evidence type="ECO:0000256" key="6">
    <source>
        <dbReference type="ARBA" id="ARBA00022989"/>
    </source>
</evidence>
<dbReference type="GO" id="GO:0016763">
    <property type="term" value="F:pentosyltransferase activity"/>
    <property type="evidence" value="ECO:0007669"/>
    <property type="project" value="TreeGrafter"/>
</dbReference>
<accession>A0A2M7X0F1</accession>
<dbReference type="AlphaFoldDB" id="A0A2M7X0F1"/>
<evidence type="ECO:0000256" key="3">
    <source>
        <dbReference type="ARBA" id="ARBA00022676"/>
    </source>
</evidence>
<evidence type="ECO:0000256" key="2">
    <source>
        <dbReference type="ARBA" id="ARBA00022475"/>
    </source>
</evidence>
<organism evidence="9 10">
    <name type="scientific">candidate division WWE3 bacterium CG_4_9_14_3_um_filter_39_7</name>
    <dbReference type="NCBI Taxonomy" id="1975080"/>
    <lineage>
        <taxon>Bacteria</taxon>
        <taxon>Katanobacteria</taxon>
    </lineage>
</organism>
<dbReference type="GO" id="GO:0005886">
    <property type="term" value="C:plasma membrane"/>
    <property type="evidence" value="ECO:0007669"/>
    <property type="project" value="UniProtKB-SubCell"/>
</dbReference>
<protein>
    <submittedName>
        <fullName evidence="9">Uncharacterized protein</fullName>
    </submittedName>
</protein>
<keyword evidence="7 8" id="KW-0472">Membrane</keyword>
<evidence type="ECO:0000256" key="7">
    <source>
        <dbReference type="ARBA" id="ARBA00023136"/>
    </source>
</evidence>
<feature type="transmembrane region" description="Helical" evidence="8">
    <location>
        <begin position="247"/>
        <end position="267"/>
    </location>
</feature>
<keyword evidence="3" id="KW-0328">Glycosyltransferase</keyword>
<dbReference type="GO" id="GO:0009103">
    <property type="term" value="P:lipopolysaccharide biosynthetic process"/>
    <property type="evidence" value="ECO:0007669"/>
    <property type="project" value="UniProtKB-ARBA"/>
</dbReference>
<evidence type="ECO:0000256" key="8">
    <source>
        <dbReference type="SAM" id="Phobius"/>
    </source>
</evidence>
<sequence>MLSFESIFLNLGLYFGIVISGVIALISFQNIELRRVLNVCIFLGLVLRIFFIWYTPLYYSPDEEAHVAYIDYVQENRSLPIQQNIMGLDNNTYEFYQPPMYYVLSSSISFVGEKVFDADDSLRLIILRHFSLVMWLIGILFVLRALENLGVSKLSSGIVMCFYTLLPTYIFSSVMVNNDNLSILWGSILFYMFTKGIMSYKSLLVGLILGLSFLTKINTVVFVFAVVSNILLLIIRDRREKSKVLSYLSYLCVTLFVFCVVISPFLWRNYVLYGSILAQHVANVRFVWVDMLEGLIRSTRNMVTTFWATSGR</sequence>
<dbReference type="Proteomes" id="UP000231195">
    <property type="component" value="Unassembled WGS sequence"/>
</dbReference>
<keyword evidence="2" id="KW-1003">Cell membrane</keyword>
<evidence type="ECO:0000256" key="5">
    <source>
        <dbReference type="ARBA" id="ARBA00022692"/>
    </source>
</evidence>
<reference evidence="10" key="1">
    <citation type="submission" date="2017-09" db="EMBL/GenBank/DDBJ databases">
        <title>Depth-based differentiation of microbial function through sediment-hosted aquifers and enrichment of novel symbionts in the deep terrestrial subsurface.</title>
        <authorList>
            <person name="Probst A.J."/>
            <person name="Ladd B."/>
            <person name="Jarett J.K."/>
            <person name="Geller-Mcgrath D.E."/>
            <person name="Sieber C.M.K."/>
            <person name="Emerson J.B."/>
            <person name="Anantharaman K."/>
            <person name="Thomas B.C."/>
            <person name="Malmstrom R."/>
            <person name="Stieglmeier M."/>
            <person name="Klingl A."/>
            <person name="Woyke T."/>
            <person name="Ryan C.M."/>
            <person name="Banfield J.F."/>
        </authorList>
    </citation>
    <scope>NUCLEOTIDE SEQUENCE [LARGE SCALE GENOMIC DNA]</scope>
</reference>
<comment type="caution">
    <text evidence="9">The sequence shown here is derived from an EMBL/GenBank/DDBJ whole genome shotgun (WGS) entry which is preliminary data.</text>
</comment>
<feature type="transmembrane region" description="Helical" evidence="8">
    <location>
        <begin position="6"/>
        <end position="28"/>
    </location>
</feature>
<name>A0A2M7X0F1_UNCKA</name>
<comment type="subcellular location">
    <subcellularLocation>
        <location evidence="1">Cell membrane</location>
        <topology evidence="1">Multi-pass membrane protein</topology>
    </subcellularLocation>
</comment>
<evidence type="ECO:0000313" key="10">
    <source>
        <dbReference type="Proteomes" id="UP000231195"/>
    </source>
</evidence>
<feature type="non-terminal residue" evidence="9">
    <location>
        <position position="312"/>
    </location>
</feature>
<dbReference type="EMBL" id="PFWZ01000169">
    <property type="protein sequence ID" value="PJA39550.1"/>
    <property type="molecule type" value="Genomic_DNA"/>
</dbReference>